<gene>
    <name evidence="4" type="ORF">IFO71_00365</name>
</gene>
<organism evidence="4 5">
    <name type="scientific">Pseudomarimonas arenosa</name>
    <dbReference type="NCBI Taxonomy" id="2774145"/>
    <lineage>
        <taxon>Bacteria</taxon>
        <taxon>Pseudomonadati</taxon>
        <taxon>Pseudomonadota</taxon>
        <taxon>Gammaproteobacteria</taxon>
        <taxon>Lysobacterales</taxon>
        <taxon>Lysobacteraceae</taxon>
        <taxon>Pseudomarimonas</taxon>
    </lineage>
</organism>
<dbReference type="Proteomes" id="UP000613768">
    <property type="component" value="Unassembled WGS sequence"/>
</dbReference>
<evidence type="ECO:0000313" key="5">
    <source>
        <dbReference type="Proteomes" id="UP000613768"/>
    </source>
</evidence>
<dbReference type="PANTHER" id="PTHR30093:SF34">
    <property type="entry name" value="PREPILIN PEPTIDASE-DEPENDENT PROTEIN D"/>
    <property type="match status" value="1"/>
</dbReference>
<dbReference type="AlphaFoldDB" id="A0AAW3ZFQ6"/>
<name>A0AAW3ZFQ6_9GAMM</name>
<evidence type="ECO:0000313" key="4">
    <source>
        <dbReference type="EMBL" id="MBD8524184.1"/>
    </source>
</evidence>
<keyword evidence="5" id="KW-1185">Reference proteome</keyword>
<dbReference type="EMBL" id="JACYTR010000001">
    <property type="protein sequence ID" value="MBD8524184.1"/>
    <property type="molecule type" value="Genomic_DNA"/>
</dbReference>
<comment type="similarity">
    <text evidence="1">Belongs to the N-Me-Phe pilin family.</text>
</comment>
<dbReference type="InterPro" id="IPR012902">
    <property type="entry name" value="N_methyl_site"/>
</dbReference>
<feature type="transmembrane region" description="Helical" evidence="3">
    <location>
        <begin position="12"/>
        <end position="30"/>
    </location>
</feature>
<reference evidence="4 5" key="1">
    <citation type="submission" date="2020-09" db="EMBL/GenBank/DDBJ databases">
        <title>Pseudoxanthomonas sp. CAU 1598 isolated from sand of Yaerae Beach.</title>
        <authorList>
            <person name="Kim W."/>
        </authorList>
    </citation>
    <scope>NUCLEOTIDE SEQUENCE [LARGE SCALE GENOMIC DNA]</scope>
    <source>
        <strain evidence="4 5">CAU 1598</strain>
    </source>
</reference>
<sequence length="173" mass="18314">MKNMKGFTLIELMIVIAIIGILMAIAIPAYSDYTVRTRISECVNGAGPSKLLISETFTSIASMPQPDAVGRVLRTTNYCEGATSTYTRTGIRDSILYLDILETVSGTRSGVGAPASVTDLGVQLNAYGCSTQNNDVEWVCGGGPGVDASELKYLPTSCRILNAAITRPVAICP</sequence>
<comment type="caution">
    <text evidence="4">The sequence shown here is derived from an EMBL/GenBank/DDBJ whole genome shotgun (WGS) entry which is preliminary data.</text>
</comment>
<dbReference type="PROSITE" id="PS00409">
    <property type="entry name" value="PROKAR_NTER_METHYL"/>
    <property type="match status" value="1"/>
</dbReference>
<dbReference type="RefSeq" id="WP_192027531.1">
    <property type="nucleotide sequence ID" value="NZ_JACYTR010000001.1"/>
</dbReference>
<keyword evidence="3" id="KW-0472">Membrane</keyword>
<keyword evidence="3" id="KW-0812">Transmembrane</keyword>
<dbReference type="SUPFAM" id="SSF54523">
    <property type="entry name" value="Pili subunits"/>
    <property type="match status" value="1"/>
</dbReference>
<proteinExistence type="inferred from homology"/>
<evidence type="ECO:0000256" key="1">
    <source>
        <dbReference type="ARBA" id="ARBA00005233"/>
    </source>
</evidence>
<evidence type="ECO:0000256" key="2">
    <source>
        <dbReference type="ARBA" id="ARBA00022481"/>
    </source>
</evidence>
<dbReference type="PANTHER" id="PTHR30093">
    <property type="entry name" value="GENERAL SECRETION PATHWAY PROTEIN G"/>
    <property type="match status" value="1"/>
</dbReference>
<dbReference type="Pfam" id="PF07963">
    <property type="entry name" value="N_methyl"/>
    <property type="match status" value="1"/>
</dbReference>
<keyword evidence="2" id="KW-0488">Methylation</keyword>
<dbReference type="InterPro" id="IPR045584">
    <property type="entry name" value="Pilin-like"/>
</dbReference>
<evidence type="ECO:0000256" key="3">
    <source>
        <dbReference type="SAM" id="Phobius"/>
    </source>
</evidence>
<dbReference type="Gene3D" id="3.30.700.10">
    <property type="entry name" value="Glycoprotein, Type 4 Pilin"/>
    <property type="match status" value="1"/>
</dbReference>
<dbReference type="NCBIfam" id="TIGR02532">
    <property type="entry name" value="IV_pilin_GFxxxE"/>
    <property type="match status" value="1"/>
</dbReference>
<accession>A0AAW3ZFQ6</accession>
<protein>
    <submittedName>
        <fullName evidence="4">Pilin</fullName>
    </submittedName>
</protein>
<keyword evidence="3" id="KW-1133">Transmembrane helix</keyword>